<evidence type="ECO:0000256" key="4">
    <source>
        <dbReference type="ARBA" id="ARBA00022692"/>
    </source>
</evidence>
<dbReference type="SUPFAM" id="SSF82866">
    <property type="entry name" value="Multidrug efflux transporter AcrB transmembrane domain"/>
    <property type="match status" value="2"/>
</dbReference>
<evidence type="ECO:0000256" key="6">
    <source>
        <dbReference type="ARBA" id="ARBA00023136"/>
    </source>
</evidence>
<evidence type="ECO:0000256" key="1">
    <source>
        <dbReference type="ARBA" id="ARBA00004651"/>
    </source>
</evidence>
<keyword evidence="11" id="KW-1185">Reference proteome</keyword>
<evidence type="ECO:0000256" key="3">
    <source>
        <dbReference type="ARBA" id="ARBA00022475"/>
    </source>
</evidence>
<organism evidence="10 11">
    <name type="scientific">Kutzneria viridogrisea</name>
    <dbReference type="NCBI Taxonomy" id="47990"/>
    <lineage>
        <taxon>Bacteria</taxon>
        <taxon>Bacillati</taxon>
        <taxon>Actinomycetota</taxon>
        <taxon>Actinomycetes</taxon>
        <taxon>Pseudonocardiales</taxon>
        <taxon>Pseudonocardiaceae</taxon>
        <taxon>Kutzneria</taxon>
    </lineage>
</organism>
<dbReference type="Gene3D" id="1.20.1640.10">
    <property type="entry name" value="Multidrug efflux transporter AcrB transmembrane domain"/>
    <property type="match status" value="2"/>
</dbReference>
<comment type="subcellular location">
    <subcellularLocation>
        <location evidence="1">Cell membrane</location>
        <topology evidence="1">Multi-pass membrane protein</topology>
    </subcellularLocation>
</comment>
<protein>
    <submittedName>
        <fullName evidence="10">RND superfamily putative drug exporter</fullName>
    </submittedName>
</protein>
<dbReference type="PANTHER" id="PTHR33406">
    <property type="entry name" value="MEMBRANE PROTEIN MJ1562-RELATED"/>
    <property type="match status" value="1"/>
</dbReference>
<feature type="transmembrane region" description="Helical" evidence="8">
    <location>
        <begin position="567"/>
        <end position="591"/>
    </location>
</feature>
<comment type="similarity">
    <text evidence="2">Belongs to the resistance-nodulation-cell division (RND) (TC 2.A.6) family. MmpL subfamily.</text>
</comment>
<feature type="domain" description="Membrane transport protein MMPL" evidence="9">
    <location>
        <begin position="54"/>
        <end position="365"/>
    </location>
</feature>
<dbReference type="Proteomes" id="UP000517916">
    <property type="component" value="Unassembled WGS sequence"/>
</dbReference>
<keyword evidence="6 8" id="KW-0472">Membrane</keyword>
<feature type="transmembrane region" description="Helical" evidence="8">
    <location>
        <begin position="652"/>
        <end position="677"/>
    </location>
</feature>
<gene>
    <name evidence="10" type="ORF">BC739_006487</name>
</gene>
<feature type="transmembrane region" description="Helical" evidence="8">
    <location>
        <begin position="541"/>
        <end position="560"/>
    </location>
</feature>
<feature type="transmembrane region" description="Helical" evidence="8">
    <location>
        <begin position="365"/>
        <end position="384"/>
    </location>
</feature>
<dbReference type="EMBL" id="JACJID010000005">
    <property type="protein sequence ID" value="MBA8929269.1"/>
    <property type="molecule type" value="Genomic_DNA"/>
</dbReference>
<dbReference type="RefSeq" id="WP_182839282.1">
    <property type="nucleotide sequence ID" value="NZ_BAAABQ010000022.1"/>
</dbReference>
<evidence type="ECO:0000313" key="11">
    <source>
        <dbReference type="Proteomes" id="UP000517916"/>
    </source>
</evidence>
<feature type="transmembrane region" description="Helical" evidence="8">
    <location>
        <begin position="279"/>
        <end position="298"/>
    </location>
</feature>
<feature type="transmembrane region" description="Helical" evidence="8">
    <location>
        <begin position="230"/>
        <end position="249"/>
    </location>
</feature>
<keyword evidence="5 8" id="KW-1133">Transmembrane helix</keyword>
<comment type="caution">
    <text evidence="10">The sequence shown here is derived from an EMBL/GenBank/DDBJ whole genome shotgun (WGS) entry which is preliminary data.</text>
</comment>
<feature type="domain" description="Membrane transport protein MMPL" evidence="9">
    <location>
        <begin position="397"/>
        <end position="688"/>
    </location>
</feature>
<dbReference type="InterPro" id="IPR050545">
    <property type="entry name" value="Mycobact_MmpL"/>
</dbReference>
<accession>A0ABR6BQS7</accession>
<reference evidence="10 11" key="1">
    <citation type="submission" date="2020-08" db="EMBL/GenBank/DDBJ databases">
        <title>Genomic Encyclopedia of Archaeal and Bacterial Type Strains, Phase II (KMG-II): from individual species to whole genera.</title>
        <authorList>
            <person name="Goeker M."/>
        </authorList>
    </citation>
    <scope>NUCLEOTIDE SEQUENCE [LARGE SCALE GENOMIC DNA]</scope>
    <source>
        <strain evidence="10 11">DSM 43850</strain>
    </source>
</reference>
<evidence type="ECO:0000313" key="10">
    <source>
        <dbReference type="EMBL" id="MBA8929269.1"/>
    </source>
</evidence>
<feature type="region of interest" description="Disordered" evidence="7">
    <location>
        <begin position="698"/>
        <end position="721"/>
    </location>
</feature>
<feature type="transmembrane region" description="Helical" evidence="8">
    <location>
        <begin position="310"/>
        <end position="331"/>
    </location>
</feature>
<feature type="transmembrane region" description="Helical" evidence="8">
    <location>
        <begin position="627"/>
        <end position="645"/>
    </location>
</feature>
<evidence type="ECO:0000256" key="2">
    <source>
        <dbReference type="ARBA" id="ARBA00010157"/>
    </source>
</evidence>
<name>A0ABR6BQS7_9PSEU</name>
<evidence type="ECO:0000256" key="7">
    <source>
        <dbReference type="SAM" id="MobiDB-lite"/>
    </source>
</evidence>
<proteinExistence type="inferred from homology"/>
<sequence length="721" mass="75434">MFASWGALAHRRRWVVIIAVVLLTVIGGAWGAGVFGKLTQGGYDDPGSQAAHVDKVIEDSIGKQGGDVVVLYTAPEGRTVDDPQLAQKINDRLSALPGSDVGKVVSYWNTHVPQLADATKQHGLATITLASTNQSEQITQYAAIADKLAVDGVQTQVGGLIPLQKAITDRSMSDVELAELISLPVVLALLVIIFGSAVAALLPVLVGGLSILGALAVLRLMSLGLDVNTFAVNVASLLGLGLAIDYGLFTVGRFREELAAGRGTAEAVRRTVATAGRTVAFSATLLVIALAGLMVFPLDFLKSVAYGGMSAVAIAALVSLTLLPALLGVLGKNVDRLAVPWRRSADSEPGWLNKLAGTVMKRPTLVVLPIVAVLLVLGSPFLNVKFGAADEKQLPPSDSGRQAIESINSAFPSTSNSIAQVVLRSTNGAAPDQAAVGKLVTDAGGIASDVHPVGAKGDVVVLSVKLPGDPLSDQARDAVTSLRALPHPANTELMVGGFTAKLADSTQAIFDRLPWMIAILVGATLLLMFLAFGSVLLPIKAVVMSALSLSATFGVLTFVFQEGHGAGWLNVTPAPMQIGVMVLIGALVFGLSTDYETFLLSRMVEARNKGMSTPDAVRTGLVRTGRMISAAALLLIVVTGAFGLSEIVTMRFIGIGMIVALVLDATVVRMLLVPAVLRLFGDASWWAPGPLRRFQERVGIKESEDAEDEPASHSREPEPVH</sequence>
<evidence type="ECO:0000256" key="8">
    <source>
        <dbReference type="SAM" id="Phobius"/>
    </source>
</evidence>
<dbReference type="InterPro" id="IPR004869">
    <property type="entry name" value="MMPL_dom"/>
</dbReference>
<dbReference type="PANTHER" id="PTHR33406:SF11">
    <property type="entry name" value="MEMBRANE PROTEIN SCO6666-RELATED"/>
    <property type="match status" value="1"/>
</dbReference>
<keyword evidence="3" id="KW-1003">Cell membrane</keyword>
<evidence type="ECO:0000256" key="5">
    <source>
        <dbReference type="ARBA" id="ARBA00022989"/>
    </source>
</evidence>
<evidence type="ECO:0000259" key="9">
    <source>
        <dbReference type="Pfam" id="PF03176"/>
    </source>
</evidence>
<feature type="transmembrane region" description="Helical" evidence="8">
    <location>
        <begin position="515"/>
        <end position="535"/>
    </location>
</feature>
<feature type="compositionally biased region" description="Basic and acidic residues" evidence="7">
    <location>
        <begin position="710"/>
        <end position="721"/>
    </location>
</feature>
<keyword evidence="4 8" id="KW-0812">Transmembrane</keyword>
<feature type="transmembrane region" description="Helical" evidence="8">
    <location>
        <begin position="185"/>
        <end position="218"/>
    </location>
</feature>
<dbReference type="Pfam" id="PF03176">
    <property type="entry name" value="MMPL"/>
    <property type="match status" value="2"/>
</dbReference>